<proteinExistence type="predicted"/>
<reference evidence="2" key="1">
    <citation type="submission" date="2018-11" db="EMBL/GenBank/DDBJ databases">
        <authorList>
            <person name="Onetto C."/>
        </authorList>
    </citation>
    <scope>NUCLEOTIDE SEQUENCE [LARGE SCALE GENOMIC DNA]</scope>
</reference>
<dbReference type="AlphaFoldDB" id="A0A564WCD1"/>
<evidence type="ECO:0000313" key="3">
    <source>
        <dbReference type="Proteomes" id="UP000326641"/>
    </source>
</evidence>
<protein>
    <submittedName>
        <fullName evidence="2">Uncharacterized protein</fullName>
    </submittedName>
</protein>
<feature type="region of interest" description="Disordered" evidence="1">
    <location>
        <begin position="1"/>
        <end position="40"/>
    </location>
</feature>
<comment type="caution">
    <text evidence="2">The sequence shown here is derived from an EMBL/GenBank/DDBJ whole genome shotgun (WGS) entry which is preliminary data.</text>
</comment>
<evidence type="ECO:0000256" key="1">
    <source>
        <dbReference type="SAM" id="MobiDB-lite"/>
    </source>
</evidence>
<organism evidence="2 3">
    <name type="scientific">Candidatus Defluviicoccus seviourii</name>
    <dbReference type="NCBI Taxonomy" id="2565273"/>
    <lineage>
        <taxon>Bacteria</taxon>
        <taxon>Pseudomonadati</taxon>
        <taxon>Pseudomonadota</taxon>
        <taxon>Alphaproteobacteria</taxon>
        <taxon>Rhodospirillales</taxon>
        <taxon>Rhodospirillaceae</taxon>
        <taxon>Defluviicoccus</taxon>
    </lineage>
</organism>
<gene>
    <name evidence="2" type="ORF">DF3PA_130116</name>
</gene>
<evidence type="ECO:0000313" key="2">
    <source>
        <dbReference type="EMBL" id="VUX45618.1"/>
    </source>
</evidence>
<accession>A0A564WCD1</accession>
<sequence>MATAMSRMRKFQSRSGIDGLGENARAQPLGQGRQRHQIDRPTEQALQMILQVDEIEQVGTDVGAVVDENVDVTVGACLAARARSEHRYRPDAERVQPRLVGAQALENLVSRRGHRCHLGHRPLNLTRMMI</sequence>
<dbReference type="Proteomes" id="UP000326641">
    <property type="component" value="Unassembled WGS sequence"/>
</dbReference>
<dbReference type="EMBL" id="UXAT02000005">
    <property type="protein sequence ID" value="VUX45618.1"/>
    <property type="molecule type" value="Genomic_DNA"/>
</dbReference>
<name>A0A564WCD1_9PROT</name>
<keyword evidence="3" id="KW-1185">Reference proteome</keyword>